<name>A0AAN6IRT4_EXODE</name>
<dbReference type="AlphaFoldDB" id="A0AAN6IRT4"/>
<dbReference type="Pfam" id="PF00106">
    <property type="entry name" value="adh_short"/>
    <property type="match status" value="1"/>
</dbReference>
<sequence>MSQGQRSKTWLVTGASQGLGLAITLAALRAGHKVIAGARNPEAAASAHPEVEKAGGQWLQLDVTSKETKDIVQKAAENAGGIDVVVNNAGYFLAGSIEDLDEEEMQAAMDTNFWGPIRVLKGALPSMRARKSGTIVSISSIFAFYPCPGGAMYSCPKAAQDALQSILGKELASFNIRTVIINAGLYKTNVLVNSKQPSNGFSESYLAPLGPVLNTVGTLAQDPSQMPGDPTKFGERIVDVVDGTGLAKGLENTSRFWFGRDAVKLSSIVMKELEESFKESNAIATSTDFEGHTGDGVAVVSDYYK</sequence>
<evidence type="ECO:0008006" key="6">
    <source>
        <dbReference type="Google" id="ProtNLM"/>
    </source>
</evidence>
<dbReference type="EMBL" id="JAJGCB010000020">
    <property type="protein sequence ID" value="KAJ8988078.1"/>
    <property type="molecule type" value="Genomic_DNA"/>
</dbReference>
<reference evidence="4" key="1">
    <citation type="submission" date="2023-01" db="EMBL/GenBank/DDBJ databases">
        <title>Exophiala dermititidis isolated from Cystic Fibrosis Patient.</title>
        <authorList>
            <person name="Kurbessoian T."/>
            <person name="Crocker A."/>
            <person name="Murante D."/>
            <person name="Hogan D.A."/>
            <person name="Stajich J.E."/>
        </authorList>
    </citation>
    <scope>NUCLEOTIDE SEQUENCE</scope>
    <source>
        <strain evidence="4">Ex8</strain>
    </source>
</reference>
<organism evidence="4 5">
    <name type="scientific">Exophiala dermatitidis</name>
    <name type="common">Black yeast-like fungus</name>
    <name type="synonym">Wangiella dermatitidis</name>
    <dbReference type="NCBI Taxonomy" id="5970"/>
    <lineage>
        <taxon>Eukaryota</taxon>
        <taxon>Fungi</taxon>
        <taxon>Dikarya</taxon>
        <taxon>Ascomycota</taxon>
        <taxon>Pezizomycotina</taxon>
        <taxon>Eurotiomycetes</taxon>
        <taxon>Chaetothyriomycetidae</taxon>
        <taxon>Chaetothyriales</taxon>
        <taxon>Herpotrichiellaceae</taxon>
        <taxon>Exophiala</taxon>
    </lineage>
</organism>
<comment type="caution">
    <text evidence="4">The sequence shown here is derived from an EMBL/GenBank/DDBJ whole genome shotgun (WGS) entry which is preliminary data.</text>
</comment>
<dbReference type="CDD" id="cd05374">
    <property type="entry name" value="17beta-HSD-like_SDR_c"/>
    <property type="match status" value="1"/>
</dbReference>
<gene>
    <name evidence="4" type="ORF">HRR80_007855</name>
</gene>
<evidence type="ECO:0000256" key="1">
    <source>
        <dbReference type="ARBA" id="ARBA00006484"/>
    </source>
</evidence>
<dbReference type="InterPro" id="IPR002347">
    <property type="entry name" value="SDR_fam"/>
</dbReference>
<dbReference type="PANTHER" id="PTHR43976">
    <property type="entry name" value="SHORT CHAIN DEHYDROGENASE"/>
    <property type="match status" value="1"/>
</dbReference>
<evidence type="ECO:0000256" key="3">
    <source>
        <dbReference type="RuleBase" id="RU000363"/>
    </source>
</evidence>
<evidence type="ECO:0000313" key="5">
    <source>
        <dbReference type="Proteomes" id="UP001161757"/>
    </source>
</evidence>
<dbReference type="PRINTS" id="PR00080">
    <property type="entry name" value="SDRFAMILY"/>
</dbReference>
<dbReference type="SUPFAM" id="SSF51735">
    <property type="entry name" value="NAD(P)-binding Rossmann-fold domains"/>
    <property type="match status" value="1"/>
</dbReference>
<dbReference type="Gene3D" id="3.40.50.720">
    <property type="entry name" value="NAD(P)-binding Rossmann-like Domain"/>
    <property type="match status" value="1"/>
</dbReference>
<dbReference type="PANTHER" id="PTHR43976:SF16">
    <property type="entry name" value="SHORT-CHAIN DEHYDROGENASE_REDUCTASE FAMILY PROTEIN"/>
    <property type="match status" value="1"/>
</dbReference>
<keyword evidence="2" id="KW-0560">Oxidoreductase</keyword>
<evidence type="ECO:0000256" key="2">
    <source>
        <dbReference type="ARBA" id="ARBA00023002"/>
    </source>
</evidence>
<protein>
    <recommendedName>
        <fullName evidence="6">NAD(P)-binding protein</fullName>
    </recommendedName>
</protein>
<comment type="similarity">
    <text evidence="1 3">Belongs to the short-chain dehydrogenases/reductases (SDR) family.</text>
</comment>
<dbReference type="PRINTS" id="PR00081">
    <property type="entry name" value="GDHRDH"/>
</dbReference>
<evidence type="ECO:0000313" key="4">
    <source>
        <dbReference type="EMBL" id="KAJ8988078.1"/>
    </source>
</evidence>
<dbReference type="InterPro" id="IPR036291">
    <property type="entry name" value="NAD(P)-bd_dom_sf"/>
</dbReference>
<dbReference type="GO" id="GO:0016491">
    <property type="term" value="F:oxidoreductase activity"/>
    <property type="evidence" value="ECO:0007669"/>
    <property type="project" value="UniProtKB-KW"/>
</dbReference>
<accession>A0AAN6IRT4</accession>
<dbReference type="Proteomes" id="UP001161757">
    <property type="component" value="Unassembled WGS sequence"/>
</dbReference>
<dbReference type="InterPro" id="IPR051911">
    <property type="entry name" value="SDR_oxidoreductase"/>
</dbReference>
<proteinExistence type="inferred from homology"/>